<dbReference type="PROSITE" id="PS00028">
    <property type="entry name" value="ZINC_FINGER_C2H2_1"/>
    <property type="match status" value="5"/>
</dbReference>
<dbReference type="PANTHER" id="PTHR23226">
    <property type="entry name" value="ZINC FINGER AND SCAN DOMAIN-CONTAINING"/>
    <property type="match status" value="1"/>
</dbReference>
<evidence type="ECO:0000256" key="5">
    <source>
        <dbReference type="ARBA" id="ARBA00022737"/>
    </source>
</evidence>
<feature type="region of interest" description="Disordered" evidence="13">
    <location>
        <begin position="1"/>
        <end position="29"/>
    </location>
</feature>
<proteinExistence type="inferred from homology"/>
<evidence type="ECO:0000256" key="7">
    <source>
        <dbReference type="ARBA" id="ARBA00022833"/>
    </source>
</evidence>
<dbReference type="GO" id="GO:0005634">
    <property type="term" value="C:nucleus"/>
    <property type="evidence" value="ECO:0007669"/>
    <property type="project" value="UniProtKB-SubCell"/>
</dbReference>
<dbReference type="FunFam" id="3.30.160.60:FF:002343">
    <property type="entry name" value="Zinc finger protein 33A"/>
    <property type="match status" value="1"/>
</dbReference>
<keyword evidence="10" id="KW-0804">Transcription</keyword>
<dbReference type="OrthoDB" id="6675812at2759"/>
<dbReference type="SMART" id="SM00355">
    <property type="entry name" value="ZnF_C2H2"/>
    <property type="match status" value="5"/>
</dbReference>
<keyword evidence="4" id="KW-0479">Metal-binding</keyword>
<reference evidence="15" key="1">
    <citation type="submission" date="2024-06" db="UniProtKB">
        <authorList>
            <consortium name="RefSeq"/>
        </authorList>
    </citation>
    <scope>NUCLEOTIDE SEQUENCE [LARGE SCALE GENOMIC DNA]</scope>
    <source>
        <strain evidence="15">J_2021</strain>
    </source>
</reference>
<comment type="function">
    <text evidence="1">May be involved in transcriptional regulation.</text>
</comment>
<sequence>MTSPVRSRAQVFPERQEPAVHSSADWRRGVPEHHNMEQNLCNPSAMNSDRNPATERIMSLILEIIWLLTGEDCVVVKKQDGQSVPSSSSADVSEGFLMVQGSKTDPTPRSQTPESNSSRKSLQPLPCEVPEREEDVAIRVTIEEREYGERHKKRHKGKAKPHKDRPPLNEFSDVSERSHLPAYTQEGLEENRLISPNYQMEPRVGMLPQQYKNDESIRNQMSAEPFPTQTAADRCPIPPYSRHCAHESGGILEIHQGYKEEAEETPTEMNSDEAISRNTAGTDHSPPYSQDFIHEENTSTQDFQMEQLDVIVLQQCKEEEIPAEISTGNSLQGLGQPEEIPHALLYQDHSEHDKRSFRRRQKRDKAAQQTGLTIHKITFPQGDYAEEAEESETGEKSFTCSDCGKYFSRKSNLFRHQRIHLGFKPFKCLECGKSFSQKEHLLIHKRTHTGEKPYSCSQCMKQFKHKSNLDTHERVHTGAKPYPCPVCGKWFSVKRVLAAHQVVHTGEKPYTCGKCGKPFPYRSSLAVHYKSQHM</sequence>
<dbReference type="GeneID" id="108710058"/>
<feature type="region of interest" description="Disordered" evidence="13">
    <location>
        <begin position="147"/>
        <end position="178"/>
    </location>
</feature>
<dbReference type="GO" id="GO:0008270">
    <property type="term" value="F:zinc ion binding"/>
    <property type="evidence" value="ECO:0007669"/>
    <property type="project" value="UniProtKB-KW"/>
</dbReference>
<dbReference type="SUPFAM" id="SSF57667">
    <property type="entry name" value="beta-beta-alpha zinc fingers"/>
    <property type="match status" value="3"/>
</dbReference>
<name>A0A8J0UMJ7_XENLA</name>
<evidence type="ECO:0000256" key="2">
    <source>
        <dbReference type="ARBA" id="ARBA00004123"/>
    </source>
</evidence>
<feature type="domain" description="C2H2-type" evidence="14">
    <location>
        <begin position="454"/>
        <end position="481"/>
    </location>
</feature>
<feature type="domain" description="C2H2-type" evidence="14">
    <location>
        <begin position="510"/>
        <end position="534"/>
    </location>
</feature>
<feature type="region of interest" description="Disordered" evidence="13">
    <location>
        <begin position="346"/>
        <end position="368"/>
    </location>
</feature>
<evidence type="ECO:0000256" key="8">
    <source>
        <dbReference type="ARBA" id="ARBA00023015"/>
    </source>
</evidence>
<dbReference type="GO" id="GO:0000978">
    <property type="term" value="F:RNA polymerase II cis-regulatory region sequence-specific DNA binding"/>
    <property type="evidence" value="ECO:0007669"/>
    <property type="project" value="TreeGrafter"/>
</dbReference>
<keyword evidence="15" id="KW-1185">Reference proteome</keyword>
<evidence type="ECO:0000256" key="13">
    <source>
        <dbReference type="SAM" id="MobiDB-lite"/>
    </source>
</evidence>
<feature type="domain" description="C2H2-type" evidence="14">
    <location>
        <begin position="426"/>
        <end position="453"/>
    </location>
</feature>
<feature type="compositionally biased region" description="Basic residues" evidence="13">
    <location>
        <begin position="150"/>
        <end position="163"/>
    </location>
</feature>
<dbReference type="InterPro" id="IPR013087">
    <property type="entry name" value="Znf_C2H2_type"/>
</dbReference>
<dbReference type="Gene3D" id="3.30.160.60">
    <property type="entry name" value="Classic Zinc Finger"/>
    <property type="match status" value="5"/>
</dbReference>
<comment type="similarity">
    <text evidence="3">Belongs to the krueppel C2H2-type zinc-finger protein family.</text>
</comment>
<feature type="domain" description="C2H2-type" evidence="14">
    <location>
        <begin position="398"/>
        <end position="425"/>
    </location>
</feature>
<dbReference type="Pfam" id="PF00096">
    <property type="entry name" value="zf-C2H2"/>
    <property type="match status" value="3"/>
</dbReference>
<feature type="compositionally biased region" description="Basic and acidic residues" evidence="13">
    <location>
        <begin position="14"/>
        <end position="29"/>
    </location>
</feature>
<evidence type="ECO:0000259" key="14">
    <source>
        <dbReference type="PROSITE" id="PS50157"/>
    </source>
</evidence>
<keyword evidence="7" id="KW-0862">Zinc</keyword>
<dbReference type="FunFam" id="3.30.160.60:FF:000358">
    <property type="entry name" value="zinc finger protein 24"/>
    <property type="match status" value="2"/>
</dbReference>
<evidence type="ECO:0000256" key="3">
    <source>
        <dbReference type="ARBA" id="ARBA00006991"/>
    </source>
</evidence>
<dbReference type="FunFam" id="3.30.160.60:FF:001049">
    <property type="entry name" value="zinc finger protein 319"/>
    <property type="match status" value="1"/>
</dbReference>
<keyword evidence="5" id="KW-0677">Repeat</keyword>
<dbReference type="RefSeq" id="XP_018105924.1">
    <property type="nucleotide sequence ID" value="XM_018250435.2"/>
</dbReference>
<evidence type="ECO:0000256" key="10">
    <source>
        <dbReference type="ARBA" id="ARBA00023163"/>
    </source>
</evidence>
<gene>
    <name evidence="16" type="primary">LOC108710058</name>
</gene>
<organism evidence="15 16">
    <name type="scientific">Xenopus laevis</name>
    <name type="common">African clawed frog</name>
    <dbReference type="NCBI Taxonomy" id="8355"/>
    <lineage>
        <taxon>Eukaryota</taxon>
        <taxon>Metazoa</taxon>
        <taxon>Chordata</taxon>
        <taxon>Craniata</taxon>
        <taxon>Vertebrata</taxon>
        <taxon>Euteleostomi</taxon>
        <taxon>Amphibia</taxon>
        <taxon>Batrachia</taxon>
        <taxon>Anura</taxon>
        <taxon>Pipoidea</taxon>
        <taxon>Pipidae</taxon>
        <taxon>Xenopodinae</taxon>
        <taxon>Xenopus</taxon>
        <taxon>Xenopus</taxon>
    </lineage>
</organism>
<evidence type="ECO:0000256" key="9">
    <source>
        <dbReference type="ARBA" id="ARBA00023125"/>
    </source>
</evidence>
<evidence type="ECO:0000313" key="16">
    <source>
        <dbReference type="RefSeq" id="XP_018105924.1"/>
    </source>
</evidence>
<evidence type="ECO:0000256" key="11">
    <source>
        <dbReference type="ARBA" id="ARBA00023242"/>
    </source>
</evidence>
<feature type="region of interest" description="Disordered" evidence="13">
    <location>
        <begin position="100"/>
        <end position="129"/>
    </location>
</feature>
<evidence type="ECO:0000256" key="4">
    <source>
        <dbReference type="ARBA" id="ARBA00022723"/>
    </source>
</evidence>
<keyword evidence="11" id="KW-0539">Nucleus</keyword>
<evidence type="ECO:0000256" key="1">
    <source>
        <dbReference type="ARBA" id="ARBA00003767"/>
    </source>
</evidence>
<protein>
    <submittedName>
        <fullName evidence="16">Oocyte zinc finger protein XlCOF7.1-like isoform X3</fullName>
    </submittedName>
</protein>
<dbReference type="GO" id="GO:0000981">
    <property type="term" value="F:DNA-binding transcription factor activity, RNA polymerase II-specific"/>
    <property type="evidence" value="ECO:0007669"/>
    <property type="project" value="TreeGrafter"/>
</dbReference>
<dbReference type="PANTHER" id="PTHR23226:SF416">
    <property type="entry name" value="FI01424P"/>
    <property type="match status" value="1"/>
</dbReference>
<reference evidence="16" key="2">
    <citation type="submission" date="2025-08" db="UniProtKB">
        <authorList>
            <consortium name="RefSeq"/>
        </authorList>
    </citation>
    <scope>IDENTIFICATION</scope>
    <source>
        <strain evidence="16">J_2021</strain>
        <tissue evidence="16">Erythrocytes</tissue>
    </source>
</reference>
<dbReference type="PROSITE" id="PS50157">
    <property type="entry name" value="ZINC_FINGER_C2H2_2"/>
    <property type="match status" value="5"/>
</dbReference>
<feature type="domain" description="C2H2-type" evidence="14">
    <location>
        <begin position="482"/>
        <end position="509"/>
    </location>
</feature>
<accession>A0A8J0UMJ7</accession>
<dbReference type="FunFam" id="3.30.160.60:FF:002716">
    <property type="entry name" value="Zinc finger protein 212"/>
    <property type="match status" value="1"/>
</dbReference>
<feature type="compositionally biased region" description="Polar residues" evidence="13">
    <location>
        <begin position="101"/>
        <end position="121"/>
    </location>
</feature>
<keyword evidence="9" id="KW-0238">DNA-binding</keyword>
<keyword evidence="8" id="KW-0805">Transcription regulation</keyword>
<evidence type="ECO:0000313" key="15">
    <source>
        <dbReference type="Proteomes" id="UP000186698"/>
    </source>
</evidence>
<keyword evidence="6 12" id="KW-0863">Zinc-finger</keyword>
<feature type="region of interest" description="Disordered" evidence="13">
    <location>
        <begin position="264"/>
        <end position="292"/>
    </location>
</feature>
<evidence type="ECO:0000256" key="12">
    <source>
        <dbReference type="PROSITE-ProRule" id="PRU00042"/>
    </source>
</evidence>
<dbReference type="InterPro" id="IPR036236">
    <property type="entry name" value="Znf_C2H2_sf"/>
</dbReference>
<dbReference type="Proteomes" id="UP000186698">
    <property type="component" value="Chromosome 2S"/>
</dbReference>
<evidence type="ECO:0000256" key="6">
    <source>
        <dbReference type="ARBA" id="ARBA00022771"/>
    </source>
</evidence>
<dbReference type="AlphaFoldDB" id="A0A8J0UMJ7"/>
<comment type="subcellular location">
    <subcellularLocation>
        <location evidence="2">Nucleus</location>
    </subcellularLocation>
</comment>